<evidence type="ECO:0000313" key="6">
    <source>
        <dbReference type="EMBL" id="KAK6637043.1"/>
    </source>
</evidence>
<feature type="transmembrane region" description="Helical" evidence="3">
    <location>
        <begin position="460"/>
        <end position="477"/>
    </location>
</feature>
<dbReference type="GO" id="GO:0005230">
    <property type="term" value="F:extracellular ligand-gated monoatomic ion channel activity"/>
    <property type="evidence" value="ECO:0007669"/>
    <property type="project" value="InterPro"/>
</dbReference>
<evidence type="ECO:0000259" key="4">
    <source>
        <dbReference type="Pfam" id="PF02931"/>
    </source>
</evidence>
<dbReference type="InterPro" id="IPR006202">
    <property type="entry name" value="Neur_chan_lig-bd"/>
</dbReference>
<keyword evidence="2 3" id="KW-0472">Membrane</keyword>
<accession>A0AAN8P4M2</accession>
<feature type="transmembrane region" description="Helical" evidence="3">
    <location>
        <begin position="497"/>
        <end position="515"/>
    </location>
</feature>
<dbReference type="CDD" id="cd18989">
    <property type="entry name" value="LGIC_ECD_cation"/>
    <property type="match status" value="1"/>
</dbReference>
<dbReference type="SUPFAM" id="SSF63712">
    <property type="entry name" value="Nicotinic receptor ligand binding domain-like"/>
    <property type="match status" value="1"/>
</dbReference>
<dbReference type="PANTHER" id="PTHR18945">
    <property type="entry name" value="NEUROTRANSMITTER GATED ION CHANNEL"/>
    <property type="match status" value="1"/>
</dbReference>
<dbReference type="Gene3D" id="2.70.170.10">
    <property type="entry name" value="Neurotransmitter-gated ion-channel ligand-binding domain"/>
    <property type="match status" value="1"/>
</dbReference>
<evidence type="ECO:0000313" key="7">
    <source>
        <dbReference type="Proteomes" id="UP001372834"/>
    </source>
</evidence>
<dbReference type="GO" id="GO:0016020">
    <property type="term" value="C:membrane"/>
    <property type="evidence" value="ECO:0007669"/>
    <property type="project" value="UniProtKB-SubCell"/>
</dbReference>
<dbReference type="PROSITE" id="PS00236">
    <property type="entry name" value="NEUROTR_ION_CHANNEL"/>
    <property type="match status" value="1"/>
</dbReference>
<protein>
    <submittedName>
        <fullName evidence="6">Uncharacterized protein</fullName>
    </submittedName>
</protein>
<dbReference type="Pfam" id="PF12248">
    <property type="entry name" value="Methyltransf_FA"/>
    <property type="match status" value="1"/>
</dbReference>
<dbReference type="Pfam" id="PF02931">
    <property type="entry name" value="Neur_chan_LBD"/>
    <property type="match status" value="1"/>
</dbReference>
<keyword evidence="3" id="KW-0812">Transmembrane</keyword>
<dbReference type="EMBL" id="JAWJWE010000004">
    <property type="protein sequence ID" value="KAK6637043.1"/>
    <property type="molecule type" value="Genomic_DNA"/>
</dbReference>
<evidence type="ECO:0000256" key="2">
    <source>
        <dbReference type="ARBA" id="ARBA00023136"/>
    </source>
</evidence>
<feature type="domain" description="Farnesoic acid O-methyl transferase" evidence="5">
    <location>
        <begin position="51"/>
        <end position="191"/>
    </location>
</feature>
<name>A0AAN8P4M2_POLSC</name>
<dbReference type="GO" id="GO:0004888">
    <property type="term" value="F:transmembrane signaling receptor activity"/>
    <property type="evidence" value="ECO:0007669"/>
    <property type="project" value="InterPro"/>
</dbReference>
<evidence type="ECO:0000256" key="1">
    <source>
        <dbReference type="ARBA" id="ARBA00004141"/>
    </source>
</evidence>
<feature type="transmembrane region" description="Helical" evidence="3">
    <location>
        <begin position="570"/>
        <end position="588"/>
    </location>
</feature>
<reference evidence="6 7" key="1">
    <citation type="submission" date="2023-10" db="EMBL/GenBank/DDBJ databases">
        <title>Genomes of two closely related lineages of the louse Polyplax serrata with different host specificities.</title>
        <authorList>
            <person name="Martinu J."/>
            <person name="Tarabai H."/>
            <person name="Stefka J."/>
            <person name="Hypsa V."/>
        </authorList>
    </citation>
    <scope>NUCLEOTIDE SEQUENCE [LARGE SCALE GENOMIC DNA]</scope>
    <source>
        <strain evidence="6">HR10_N</strain>
    </source>
</reference>
<dbReference type="InterPro" id="IPR006201">
    <property type="entry name" value="Neur_channel"/>
</dbReference>
<feature type="domain" description="Neurotransmitter-gated ion-channel ligand-binding" evidence="4">
    <location>
        <begin position="207"/>
        <end position="411"/>
    </location>
</feature>
<dbReference type="AlphaFoldDB" id="A0AAN8P4M2"/>
<keyword evidence="3" id="KW-1133">Transmembrane helix</keyword>
<dbReference type="InterPro" id="IPR018000">
    <property type="entry name" value="Neurotransmitter_ion_chnl_CS"/>
</dbReference>
<sequence length="589" mass="68352">MHYKIFVFLYAILPGSLQRDDLKVERCYIGQFTALEPKRNNIFLDCKTFTSYGYGYREAHEYRGANIPQNYVFLLDFYVKTVSDAHVLLQSDRSGSDSIEIVIGGGSNTFSQIRWLVYDEKRTILTQKTENILSPDNYRKFQITADTQGVLTVRAGDDEFLSWKFDKLFPIKYFAFGSWTNTKGTWKYGCNHQTDFTDTEIFTTDLERLKKDLLTFYNPNTIPCNSSETLEIQVRFHIHTVSLNESRGELIIRGESMLKWQDAKLKWKPDEYGGINTLYLPPFQVWTPPLKTLNVLAIHKDYLLSETEAGLLVRHNGSIFWRPPFKSVSMCQVSIASYPKDIHTCSVYIGFWMEPKNLKLTIINPNEKVELSNVLEIRVSFFVVNGNRKFQMENVRTGSVWRILKATAVKGRDEEGNDNYGVLYVELQRHVYLITENVVNVSLIVSLVSFFIPLHYSTKFYLSCSSAFLFFAAAVTVDKDLPIKPAEVPKILNKYNWLSLVGVFPILVFTLLMNFPRKLWLPNFLERAIHSNQIDWFFQFSQRDVRIYGNLNRVAAAIERRRINAMRLQSIVQFIFFVIYVILIILAIS</sequence>
<gene>
    <name evidence="6" type="ORF">RUM43_010717</name>
</gene>
<dbReference type="InterPro" id="IPR022041">
    <property type="entry name" value="Methyltransf_FA"/>
</dbReference>
<dbReference type="Proteomes" id="UP001372834">
    <property type="component" value="Unassembled WGS sequence"/>
</dbReference>
<evidence type="ECO:0000259" key="5">
    <source>
        <dbReference type="Pfam" id="PF12248"/>
    </source>
</evidence>
<evidence type="ECO:0000256" key="3">
    <source>
        <dbReference type="SAM" id="Phobius"/>
    </source>
</evidence>
<dbReference type="InterPro" id="IPR036734">
    <property type="entry name" value="Neur_chan_lig-bd_sf"/>
</dbReference>
<organism evidence="6 7">
    <name type="scientific">Polyplax serrata</name>
    <name type="common">Common mouse louse</name>
    <dbReference type="NCBI Taxonomy" id="468196"/>
    <lineage>
        <taxon>Eukaryota</taxon>
        <taxon>Metazoa</taxon>
        <taxon>Ecdysozoa</taxon>
        <taxon>Arthropoda</taxon>
        <taxon>Hexapoda</taxon>
        <taxon>Insecta</taxon>
        <taxon>Pterygota</taxon>
        <taxon>Neoptera</taxon>
        <taxon>Paraneoptera</taxon>
        <taxon>Psocodea</taxon>
        <taxon>Troctomorpha</taxon>
        <taxon>Phthiraptera</taxon>
        <taxon>Anoplura</taxon>
        <taxon>Polyplacidae</taxon>
        <taxon>Polyplax</taxon>
    </lineage>
</organism>
<feature type="transmembrane region" description="Helical" evidence="3">
    <location>
        <begin position="431"/>
        <end position="453"/>
    </location>
</feature>
<comment type="caution">
    <text evidence="6">The sequence shown here is derived from an EMBL/GenBank/DDBJ whole genome shotgun (WGS) entry which is preliminary data.</text>
</comment>
<comment type="subcellular location">
    <subcellularLocation>
        <location evidence="1">Membrane</location>
        <topology evidence="1">Multi-pass membrane protein</topology>
    </subcellularLocation>
</comment>
<proteinExistence type="predicted"/>